<keyword evidence="1" id="KW-0645">Protease</keyword>
<dbReference type="EMBL" id="FNYY01000025">
    <property type="protein sequence ID" value="SEK07866.1"/>
    <property type="molecule type" value="Genomic_DNA"/>
</dbReference>
<dbReference type="GO" id="GO:0030288">
    <property type="term" value="C:outer membrane-bounded periplasmic space"/>
    <property type="evidence" value="ECO:0007669"/>
    <property type="project" value="InterPro"/>
</dbReference>
<keyword evidence="3 10" id="KW-0732">Signal</keyword>
<comment type="caution">
    <text evidence="11">The sequence shown here is derived from an EMBL/GenBank/DDBJ whole genome shotgun (WGS) entry which is preliminary data.</text>
</comment>
<evidence type="ECO:0000256" key="9">
    <source>
        <dbReference type="SAM" id="MobiDB-lite"/>
    </source>
</evidence>
<keyword evidence="2" id="KW-0479">Metal-binding</keyword>
<dbReference type="InterPro" id="IPR005073">
    <property type="entry name" value="Peptidase_M74"/>
</dbReference>
<evidence type="ECO:0000256" key="6">
    <source>
        <dbReference type="ARBA" id="ARBA00022833"/>
    </source>
</evidence>
<evidence type="ECO:0000256" key="1">
    <source>
        <dbReference type="ARBA" id="ARBA00022670"/>
    </source>
</evidence>
<keyword evidence="4" id="KW-0574">Periplasm</keyword>
<sequence length="315" mass="34088">MVRHPFRLAGATILCALLAACGGSDGTRTKATLASAPQPTIGDSLGVLSSKQAKQLFGAQRAGSDQRTAAYGSYAKGCLAGGVQLPETGPTWQAMRLSRNRNWAHPEMIDYVRKLSARAAQFPGWNGIYVGDMSQPRGGPMLTGHTSHQIGLDADIWLRPAANLGLSQQAREQISSISLRRSNGAFTNDDWTPEHHALLKAAASDPRVARIFIFPGAKVRMCNDETGDRAWLRKIRPWWGHHYHFHVRLSCPPGASGCVNQNPPPPGDGCQEAQGWVDRILNPPPPDPNAPPPKPKRELVLADLPLQCASVLEAK</sequence>
<protein>
    <submittedName>
        <fullName evidence="11">Penicillin-insensitive murein endopeptidase</fullName>
    </submittedName>
</protein>
<evidence type="ECO:0000256" key="10">
    <source>
        <dbReference type="SAM" id="SignalP"/>
    </source>
</evidence>
<name>A0A975ZQP1_9RHOB</name>
<evidence type="ECO:0000256" key="3">
    <source>
        <dbReference type="ARBA" id="ARBA00022729"/>
    </source>
</evidence>
<feature type="compositionally biased region" description="Pro residues" evidence="9">
    <location>
        <begin position="282"/>
        <end position="293"/>
    </location>
</feature>
<dbReference type="AlphaFoldDB" id="A0A975ZQP1"/>
<keyword evidence="6" id="KW-0862">Zinc</keyword>
<dbReference type="RefSeq" id="WP_074839538.1">
    <property type="nucleotide sequence ID" value="NZ_CATMKJ010000004.1"/>
</dbReference>
<evidence type="ECO:0000256" key="8">
    <source>
        <dbReference type="PIRSR" id="PIRSR018455-2"/>
    </source>
</evidence>
<feature type="chain" id="PRO_5037861816" evidence="10">
    <location>
        <begin position="20"/>
        <end position="315"/>
    </location>
</feature>
<dbReference type="NCBIfam" id="NF006947">
    <property type="entry name" value="PRK09429.1"/>
    <property type="match status" value="1"/>
</dbReference>
<accession>A0A975ZQP1</accession>
<gene>
    <name evidence="11" type="ORF">SAMN04487940_12533</name>
</gene>
<evidence type="ECO:0000256" key="4">
    <source>
        <dbReference type="ARBA" id="ARBA00022764"/>
    </source>
</evidence>
<dbReference type="Pfam" id="PF03411">
    <property type="entry name" value="Peptidase_M74"/>
    <property type="match status" value="1"/>
</dbReference>
<dbReference type="GO" id="GO:0008237">
    <property type="term" value="F:metallopeptidase activity"/>
    <property type="evidence" value="ECO:0007669"/>
    <property type="project" value="UniProtKB-KW"/>
</dbReference>
<feature type="disulfide bond" evidence="8">
    <location>
        <begin position="251"/>
        <end position="258"/>
    </location>
</feature>
<feature type="signal peptide" evidence="10">
    <location>
        <begin position="1"/>
        <end position="19"/>
    </location>
</feature>
<keyword evidence="5" id="KW-0378">Hydrolase</keyword>
<evidence type="ECO:0000256" key="2">
    <source>
        <dbReference type="ARBA" id="ARBA00022723"/>
    </source>
</evidence>
<evidence type="ECO:0000313" key="12">
    <source>
        <dbReference type="Proteomes" id="UP000182932"/>
    </source>
</evidence>
<dbReference type="GO" id="GO:0046872">
    <property type="term" value="F:metal ion binding"/>
    <property type="evidence" value="ECO:0007669"/>
    <property type="project" value="UniProtKB-KW"/>
</dbReference>
<feature type="region of interest" description="Disordered" evidence="9">
    <location>
        <begin position="260"/>
        <end position="297"/>
    </location>
</feature>
<dbReference type="PIRSF" id="PIRSF018455">
    <property type="entry name" value="MepA"/>
    <property type="match status" value="1"/>
</dbReference>
<dbReference type="InterPro" id="IPR009045">
    <property type="entry name" value="Zn_M74/Hedgehog-like"/>
</dbReference>
<evidence type="ECO:0000313" key="11">
    <source>
        <dbReference type="EMBL" id="SEK07866.1"/>
    </source>
</evidence>
<organism evidence="11 12">
    <name type="scientific">Marinovum algicola</name>
    <dbReference type="NCBI Taxonomy" id="42444"/>
    <lineage>
        <taxon>Bacteria</taxon>
        <taxon>Pseudomonadati</taxon>
        <taxon>Pseudomonadota</taxon>
        <taxon>Alphaproteobacteria</taxon>
        <taxon>Rhodobacterales</taxon>
        <taxon>Roseobacteraceae</taxon>
        <taxon>Marinovum</taxon>
    </lineage>
</organism>
<dbReference type="GeneID" id="80820718"/>
<keyword evidence="12" id="KW-1185">Reference proteome</keyword>
<dbReference type="GO" id="GO:0004252">
    <property type="term" value="F:serine-type endopeptidase activity"/>
    <property type="evidence" value="ECO:0007669"/>
    <property type="project" value="InterPro"/>
</dbReference>
<keyword evidence="8" id="KW-1015">Disulfide bond</keyword>
<evidence type="ECO:0000256" key="5">
    <source>
        <dbReference type="ARBA" id="ARBA00022801"/>
    </source>
</evidence>
<feature type="disulfide bond" evidence="8">
    <location>
        <begin position="222"/>
        <end position="270"/>
    </location>
</feature>
<dbReference type="Proteomes" id="UP000182932">
    <property type="component" value="Unassembled WGS sequence"/>
</dbReference>
<proteinExistence type="predicted"/>
<dbReference type="SUPFAM" id="SSF55166">
    <property type="entry name" value="Hedgehog/DD-peptidase"/>
    <property type="match status" value="1"/>
</dbReference>
<reference evidence="11 12" key="1">
    <citation type="submission" date="2016-10" db="EMBL/GenBank/DDBJ databases">
        <authorList>
            <person name="Varghese N."/>
            <person name="Submissions S."/>
        </authorList>
    </citation>
    <scope>NUCLEOTIDE SEQUENCE [LARGE SCALE GENOMIC DNA]</scope>
    <source>
        <strain evidence="11 12">FF3</strain>
    </source>
</reference>
<keyword evidence="7" id="KW-0482">Metalloprotease</keyword>
<evidence type="ECO:0000256" key="7">
    <source>
        <dbReference type="ARBA" id="ARBA00023049"/>
    </source>
</evidence>
<dbReference type="Gene3D" id="3.30.1380.10">
    <property type="match status" value="1"/>
</dbReference>
<dbReference type="GO" id="GO:0006508">
    <property type="term" value="P:proteolysis"/>
    <property type="evidence" value="ECO:0007669"/>
    <property type="project" value="UniProtKB-KW"/>
</dbReference>
<dbReference type="PROSITE" id="PS51257">
    <property type="entry name" value="PROKAR_LIPOPROTEIN"/>
    <property type="match status" value="1"/>
</dbReference>